<name>A0A833J8S2_9HYPH</name>
<dbReference type="Proteomes" id="UP000469949">
    <property type="component" value="Unassembled WGS sequence"/>
</dbReference>
<proteinExistence type="predicted"/>
<dbReference type="AlphaFoldDB" id="A0A833J8S2"/>
<evidence type="ECO:0000313" key="2">
    <source>
        <dbReference type="Proteomes" id="UP000469949"/>
    </source>
</evidence>
<accession>A0A833J8S2</accession>
<dbReference type="RefSeq" id="WP_152276902.1">
    <property type="nucleotide sequence ID" value="NZ_WEKV01000009.1"/>
</dbReference>
<sequence>MATFLTASVSRIFPKSGLRLYDLFTNPAFAAGGAAMEATSAAVRHRARTRMKKAPARCAEALVSGCPPDGRATDQ</sequence>
<reference evidence="1 2" key="1">
    <citation type="submission" date="2019-10" db="EMBL/GenBank/DDBJ databases">
        <title>Draft Genome Sequence of the Caffeine Degrading Methylotroph Methylorubrum populi PINKEL.</title>
        <authorList>
            <person name="Dawson S.C."/>
            <person name="Zhang X."/>
            <person name="Wright M.E."/>
            <person name="Sharma G."/>
            <person name="Langner J.T."/>
            <person name="Ditty J.L."/>
            <person name="Subuyuj G.A."/>
        </authorList>
    </citation>
    <scope>NUCLEOTIDE SEQUENCE [LARGE SCALE GENOMIC DNA]</scope>
    <source>
        <strain evidence="1 2">Pinkel</strain>
    </source>
</reference>
<organism evidence="1 2">
    <name type="scientific">Methylorubrum populi</name>
    <dbReference type="NCBI Taxonomy" id="223967"/>
    <lineage>
        <taxon>Bacteria</taxon>
        <taxon>Pseudomonadati</taxon>
        <taxon>Pseudomonadota</taxon>
        <taxon>Alphaproteobacteria</taxon>
        <taxon>Hyphomicrobiales</taxon>
        <taxon>Methylobacteriaceae</taxon>
        <taxon>Methylorubrum</taxon>
    </lineage>
</organism>
<evidence type="ECO:0000313" key="1">
    <source>
        <dbReference type="EMBL" id="KAB7785586.1"/>
    </source>
</evidence>
<dbReference type="EMBL" id="WEKV01000009">
    <property type="protein sequence ID" value="KAB7785586.1"/>
    <property type="molecule type" value="Genomic_DNA"/>
</dbReference>
<protein>
    <submittedName>
        <fullName evidence="1">Uncharacterized protein</fullName>
    </submittedName>
</protein>
<gene>
    <name evidence="1" type="ORF">F8B43_2087</name>
</gene>
<comment type="caution">
    <text evidence="1">The sequence shown here is derived from an EMBL/GenBank/DDBJ whole genome shotgun (WGS) entry which is preliminary data.</text>
</comment>